<accession>K1HHK0</accession>
<dbReference type="AlphaFoldDB" id="K1HHK0"/>
<evidence type="ECO:0000313" key="2">
    <source>
        <dbReference type="Proteomes" id="UP000005809"/>
    </source>
</evidence>
<reference evidence="1 2" key="1">
    <citation type="submission" date="2012-05" db="EMBL/GenBank/DDBJ databases">
        <title>The Genome Sequence of Fusobacterium periodontium Oral Taxon 201 Strain D10.</title>
        <authorList>
            <consortium name="The Broad Institute Genome Sequencing Platform"/>
            <consortium name="The Broad Institute Genome Sequencing Center for Infectious Disease"/>
            <person name="Earl A."/>
            <person name="Ward D."/>
            <person name="Feldgarden M."/>
            <person name="Gevers D."/>
            <person name="Strauss J."/>
            <person name="Sibley C."/>
            <person name="White A."/>
            <person name="Ambrose C.E."/>
            <person name="Allen-Vercoe E."/>
            <person name="Walker B."/>
            <person name="Young S.K."/>
            <person name="Zeng Q."/>
            <person name="Gargeya S."/>
            <person name="Fitzgerald M."/>
            <person name="Haas B."/>
            <person name="Abouelleil A."/>
            <person name="Alvarado L."/>
            <person name="Arachchi H.M."/>
            <person name="Berlin A.M."/>
            <person name="Chapman S.B."/>
            <person name="Goldberg J."/>
            <person name="Griggs A."/>
            <person name="Gujja S."/>
            <person name="Hansen M."/>
            <person name="Howarth C."/>
            <person name="Imamovic A."/>
            <person name="Larimer J."/>
            <person name="McCowan C."/>
            <person name="Montmayeur A."/>
            <person name="Murphy C."/>
            <person name="Neiman D."/>
            <person name="Pearson M."/>
            <person name="Priest M."/>
            <person name="Roberts A."/>
            <person name="Saif S."/>
            <person name="Shea T."/>
            <person name="Sisk P."/>
            <person name="Sykes S."/>
            <person name="Wortman J."/>
            <person name="Nusbaum C."/>
            <person name="Birren B."/>
        </authorList>
    </citation>
    <scope>NUCLEOTIDE SEQUENCE [LARGE SCALE GENOMIC DNA]</scope>
    <source>
        <strain evidence="1 2">D10</strain>
    </source>
</reference>
<dbReference type="Proteomes" id="UP000005809">
    <property type="component" value="Unassembled WGS sequence"/>
</dbReference>
<sequence>MNYILLKNCRELLTVEENVKDLTIRKRVHN</sequence>
<dbReference type="EMBL" id="ACIF01000011">
    <property type="protein sequence ID" value="EKA94838.1"/>
    <property type="molecule type" value="Genomic_DNA"/>
</dbReference>
<protein>
    <submittedName>
        <fullName evidence="1">Uncharacterized protein</fullName>
    </submittedName>
</protein>
<organism evidence="1 2">
    <name type="scientific">Fusobacterium periodonticum D10</name>
    <dbReference type="NCBI Taxonomy" id="620833"/>
    <lineage>
        <taxon>Bacteria</taxon>
        <taxon>Fusobacteriati</taxon>
        <taxon>Fusobacteriota</taxon>
        <taxon>Fusobacteriia</taxon>
        <taxon>Fusobacteriales</taxon>
        <taxon>Fusobacteriaceae</taxon>
        <taxon>Fusobacterium</taxon>
    </lineage>
</organism>
<dbReference type="HOGENOM" id="CLU_3403723_0_0_0"/>
<proteinExistence type="predicted"/>
<comment type="caution">
    <text evidence="1">The sequence shown here is derived from an EMBL/GenBank/DDBJ whole genome shotgun (WGS) entry which is preliminary data.</text>
</comment>
<name>K1HHK0_9FUSO</name>
<evidence type="ECO:0000313" key="1">
    <source>
        <dbReference type="EMBL" id="EKA94838.1"/>
    </source>
</evidence>
<gene>
    <name evidence="1" type="ORF">FPOG_00599</name>
</gene>